<name>A0ABX6EVU6_KLUMA</name>
<evidence type="ECO:0000313" key="1">
    <source>
        <dbReference type="EMBL" id="QGN14363.1"/>
    </source>
</evidence>
<keyword evidence="2" id="KW-1185">Reference proteome</keyword>
<accession>A0ABX6EVU6</accession>
<dbReference type="Proteomes" id="UP000422736">
    <property type="component" value="Chromosome 2"/>
</dbReference>
<gene>
    <name evidence="1" type="ORF">FIM1_1023</name>
</gene>
<sequence length="159" mass="18977">MYQVGTNQVRDQLRDQLLPRHLKVVTWVRLYRYFRYPASVDCVRATLTIPHHVCKSFIVMYVNHFGAFVFGSRDFVPRYLPLPHYLHHLYIYIYSNTHTHIDMDIYIYTYIYIHTHTYQGLIPLRWASTLETGSHSPALFLRVFSLETQKIDLAILKDI</sequence>
<organism evidence="1 2">
    <name type="scientific">Kluyveromyces marxianus</name>
    <name type="common">Yeast</name>
    <name type="synonym">Candida kefyr</name>
    <dbReference type="NCBI Taxonomy" id="4911"/>
    <lineage>
        <taxon>Eukaryota</taxon>
        <taxon>Fungi</taxon>
        <taxon>Dikarya</taxon>
        <taxon>Ascomycota</taxon>
        <taxon>Saccharomycotina</taxon>
        <taxon>Saccharomycetes</taxon>
        <taxon>Saccharomycetales</taxon>
        <taxon>Saccharomycetaceae</taxon>
        <taxon>Kluyveromyces</taxon>
    </lineage>
</organism>
<evidence type="ECO:0000313" key="2">
    <source>
        <dbReference type="Proteomes" id="UP000422736"/>
    </source>
</evidence>
<proteinExistence type="predicted"/>
<protein>
    <submittedName>
        <fullName evidence="1">Uncharacterized protein</fullName>
    </submittedName>
</protein>
<dbReference type="EMBL" id="CP015055">
    <property type="protein sequence ID" value="QGN14363.1"/>
    <property type="molecule type" value="Genomic_DNA"/>
</dbReference>
<reference evidence="1 2" key="1">
    <citation type="submission" date="2016-03" db="EMBL/GenBank/DDBJ databases">
        <title>How can Kluyveromyces marxianus grow so fast - potential evolutionary course in Saccharomyces Complex revealed by comparative genomics.</title>
        <authorList>
            <person name="Mo W."/>
            <person name="Lu W."/>
            <person name="Yang X."/>
            <person name="Qi J."/>
            <person name="Lv H."/>
        </authorList>
    </citation>
    <scope>NUCLEOTIDE SEQUENCE [LARGE SCALE GENOMIC DNA]</scope>
    <source>
        <strain evidence="1 2">FIM1</strain>
    </source>
</reference>